<keyword evidence="5 8" id="KW-0812">Transmembrane</keyword>
<keyword evidence="4" id="KW-0808">Transferase</keyword>
<dbReference type="GO" id="GO:0016763">
    <property type="term" value="F:pentosyltransferase activity"/>
    <property type="evidence" value="ECO:0007669"/>
    <property type="project" value="TreeGrafter"/>
</dbReference>
<evidence type="ECO:0000256" key="7">
    <source>
        <dbReference type="ARBA" id="ARBA00023136"/>
    </source>
</evidence>
<dbReference type="PANTHER" id="PTHR33908">
    <property type="entry name" value="MANNOSYLTRANSFERASE YKCB-RELATED"/>
    <property type="match status" value="1"/>
</dbReference>
<evidence type="ECO:0000256" key="4">
    <source>
        <dbReference type="ARBA" id="ARBA00022679"/>
    </source>
</evidence>
<keyword evidence="7 8" id="KW-0472">Membrane</keyword>
<feature type="transmembrane region" description="Helical" evidence="8">
    <location>
        <begin position="12"/>
        <end position="30"/>
    </location>
</feature>
<organism evidence="10">
    <name type="scientific">uncultured marine thaumarchaeote KM3_89_C12</name>
    <dbReference type="NCBI Taxonomy" id="1456339"/>
    <lineage>
        <taxon>Archaea</taxon>
        <taxon>Nitrososphaerota</taxon>
        <taxon>environmental samples</taxon>
    </lineage>
</organism>
<dbReference type="Pfam" id="PF13231">
    <property type="entry name" value="PMT_2"/>
    <property type="match status" value="1"/>
</dbReference>
<dbReference type="InterPro" id="IPR050297">
    <property type="entry name" value="LipidA_mod_glycosyltrf_83"/>
</dbReference>
<evidence type="ECO:0000256" key="5">
    <source>
        <dbReference type="ARBA" id="ARBA00022692"/>
    </source>
</evidence>
<feature type="transmembrane region" description="Helical" evidence="8">
    <location>
        <begin position="138"/>
        <end position="155"/>
    </location>
</feature>
<evidence type="ECO:0000256" key="1">
    <source>
        <dbReference type="ARBA" id="ARBA00004651"/>
    </source>
</evidence>
<name>A0A075HXA3_9ARCH</name>
<evidence type="ECO:0000256" key="3">
    <source>
        <dbReference type="ARBA" id="ARBA00022676"/>
    </source>
</evidence>
<keyword evidence="3" id="KW-0328">Glycosyltransferase</keyword>
<dbReference type="AlphaFoldDB" id="A0A075HXA3"/>
<feature type="transmembrane region" description="Helical" evidence="8">
    <location>
        <begin position="313"/>
        <end position="333"/>
    </location>
</feature>
<dbReference type="GO" id="GO:0008610">
    <property type="term" value="P:lipid biosynthetic process"/>
    <property type="evidence" value="ECO:0007669"/>
    <property type="project" value="UniProtKB-ARBA"/>
</dbReference>
<sequence>MSAQSYYKNKIFIILGIISLTSILVKMYSIDFDLPIYSDGFDTTMRAFAHLSGNFDVSPNRNFGWSLFQSPFLLLVNSNNFLDYSQAIRLLGMSVSTVSIFVMYLLSRKFFNEKYSLVAATLFAFSPQLNQIAGLGQTEPLFILCLMGSLFFILRKNNDKIIYLSFVLAGIAYTIRPIGMIMLVILLIIYFINFRKNRKYSKFILCILLFLLIIFPISLIRYEQYEDPLFYGDVSRGFITSSSMLYAENVEPVTATEFIQNNGLDVFLKKFILSGIFNSFKGIASVSLPYLIILIPVGLILSTKLKSEIKNSILANWALIISYSASLIVVSSIVLSPRFFLPLIPFLIIISILPIQKICDLNLKKKNYHTLSLASIIFVILTSSVVYTYFEYPPPDFTLESEKLEFAKYLHHNIDDKFFNSGWSTHYFSYVHVTDNNLFKTYYLNENHLIKNDKAQRLQLFGSSINEIILDGEKLGLSYLVIDDKNVNLNFLDQIYLKEDEYTYLTKVFDSNNAGYEKLKVKVFKIDYEQFYN</sequence>
<accession>A0A075HXA3</accession>
<feature type="transmembrane region" description="Helical" evidence="8">
    <location>
        <begin position="87"/>
        <end position="106"/>
    </location>
</feature>
<keyword evidence="2" id="KW-1003">Cell membrane</keyword>
<proteinExistence type="predicted"/>
<feature type="transmembrane region" description="Helical" evidence="8">
    <location>
        <begin position="161"/>
        <end position="191"/>
    </location>
</feature>
<evidence type="ECO:0000259" key="9">
    <source>
        <dbReference type="Pfam" id="PF13231"/>
    </source>
</evidence>
<evidence type="ECO:0000256" key="2">
    <source>
        <dbReference type="ARBA" id="ARBA00022475"/>
    </source>
</evidence>
<dbReference type="PANTHER" id="PTHR33908:SF11">
    <property type="entry name" value="MEMBRANE PROTEIN"/>
    <property type="match status" value="1"/>
</dbReference>
<keyword evidence="6 8" id="KW-1133">Transmembrane helix</keyword>
<dbReference type="InterPro" id="IPR038731">
    <property type="entry name" value="RgtA/B/C-like"/>
</dbReference>
<comment type="subcellular location">
    <subcellularLocation>
        <location evidence="1">Cell membrane</location>
        <topology evidence="1">Multi-pass membrane protein</topology>
    </subcellularLocation>
</comment>
<feature type="transmembrane region" description="Helical" evidence="8">
    <location>
        <begin position="371"/>
        <end position="390"/>
    </location>
</feature>
<evidence type="ECO:0000313" key="10">
    <source>
        <dbReference type="EMBL" id="AIF20309.1"/>
    </source>
</evidence>
<protein>
    <recommendedName>
        <fullName evidence="9">Glycosyltransferase RgtA/B/C/D-like domain-containing protein</fullName>
    </recommendedName>
</protein>
<dbReference type="EMBL" id="KF901161">
    <property type="protein sequence ID" value="AIF20309.1"/>
    <property type="molecule type" value="Genomic_DNA"/>
</dbReference>
<evidence type="ECO:0000256" key="6">
    <source>
        <dbReference type="ARBA" id="ARBA00022989"/>
    </source>
</evidence>
<feature type="transmembrane region" description="Helical" evidence="8">
    <location>
        <begin position="203"/>
        <end position="222"/>
    </location>
</feature>
<reference evidence="10" key="1">
    <citation type="journal article" date="2014" name="Genome Biol. Evol.">
        <title>Pangenome evidence for extensive interdomain horizontal transfer affecting lineage core and shell genes in uncultured planktonic thaumarchaeota and euryarchaeota.</title>
        <authorList>
            <person name="Deschamps P."/>
            <person name="Zivanovic Y."/>
            <person name="Moreira D."/>
            <person name="Rodriguez-Valera F."/>
            <person name="Lopez-Garcia P."/>
        </authorList>
    </citation>
    <scope>NUCLEOTIDE SEQUENCE</scope>
</reference>
<feature type="transmembrane region" description="Helical" evidence="8">
    <location>
        <begin position="283"/>
        <end position="301"/>
    </location>
</feature>
<dbReference type="GO" id="GO:0005886">
    <property type="term" value="C:plasma membrane"/>
    <property type="evidence" value="ECO:0007669"/>
    <property type="project" value="UniProtKB-SubCell"/>
</dbReference>
<feature type="domain" description="Glycosyltransferase RgtA/B/C/D-like" evidence="9">
    <location>
        <begin position="84"/>
        <end position="217"/>
    </location>
</feature>
<feature type="transmembrane region" description="Helical" evidence="8">
    <location>
        <begin position="339"/>
        <end position="359"/>
    </location>
</feature>
<evidence type="ECO:0000256" key="8">
    <source>
        <dbReference type="SAM" id="Phobius"/>
    </source>
</evidence>